<feature type="compositionally biased region" description="Low complexity" evidence="2">
    <location>
        <begin position="31"/>
        <end position="40"/>
    </location>
</feature>
<dbReference type="InterPro" id="IPR012677">
    <property type="entry name" value="Nucleotide-bd_a/b_plait_sf"/>
</dbReference>
<feature type="compositionally biased region" description="Basic and acidic residues" evidence="2">
    <location>
        <begin position="139"/>
        <end position="151"/>
    </location>
</feature>
<dbReference type="Pfam" id="PF00076">
    <property type="entry name" value="RRM_1"/>
    <property type="match status" value="1"/>
</dbReference>
<dbReference type="InterPro" id="IPR035979">
    <property type="entry name" value="RBD_domain_sf"/>
</dbReference>
<feature type="domain" description="RRM" evidence="3">
    <location>
        <begin position="211"/>
        <end position="293"/>
    </location>
</feature>
<sequence length="373" mass="41664">MSKSEKPEKKSKKERSEKKEKKSKRKEAEAAESAAATSSAPLDTGADFVALPTDDQPAEDAASEHKNSKARRKERREAEMKEKAKEEKKAKKKAKKEAEAQAAEQEESASKSKETSDKPKKSKKRKHDETDDESAPAEKSSKTKEAKSEKKDKKKRKKNDGESAQAEAPAVLNDAAQEASTGDAPEESTQKGKAEPEEGMLDENGKQKTRFICFIGNLPYTANAEAVAKHFEKVHPISIRAPMRDDNKKSKGFAFLEFDRYDYMKSCLKLYHHSLFDAGKGKTRKINVELTAGGGGNTEARKERIQYKNERLNEQRKRRWEQEQKEAKRAGRKKAAAGEEAQYDGAADEAEAEDAGESHHAGIHPSRLAMMQR</sequence>
<reference evidence="4 5" key="1">
    <citation type="submission" date="2024-04" db="EMBL/GenBank/DDBJ databases">
        <title>Phyllosticta paracitricarpa is synonymous to the EU quarantine fungus P. citricarpa based on phylogenomic analyses.</title>
        <authorList>
            <consortium name="Lawrence Berkeley National Laboratory"/>
            <person name="Van Ingen-Buijs V.A."/>
            <person name="Van Westerhoven A.C."/>
            <person name="Haridas S."/>
            <person name="Skiadas P."/>
            <person name="Martin F."/>
            <person name="Groenewald J.Z."/>
            <person name="Crous P.W."/>
            <person name="Seidl M.F."/>
        </authorList>
    </citation>
    <scope>NUCLEOTIDE SEQUENCE [LARGE SCALE GENOMIC DNA]</scope>
    <source>
        <strain evidence="4 5">CBS 123374</strain>
    </source>
</reference>
<keyword evidence="5" id="KW-1185">Reference proteome</keyword>
<feature type="region of interest" description="Disordered" evidence="2">
    <location>
        <begin position="1"/>
        <end position="204"/>
    </location>
</feature>
<dbReference type="PROSITE" id="PS50102">
    <property type="entry name" value="RRM"/>
    <property type="match status" value="1"/>
</dbReference>
<name>A0ABR1YJP3_9PEZI</name>
<dbReference type="InterPro" id="IPR000504">
    <property type="entry name" value="RRM_dom"/>
</dbReference>
<feature type="compositionally biased region" description="Basic and acidic residues" evidence="2">
    <location>
        <begin position="75"/>
        <end position="89"/>
    </location>
</feature>
<gene>
    <name evidence="4" type="ORF">HDK90DRAFT_325130</name>
</gene>
<evidence type="ECO:0000256" key="1">
    <source>
        <dbReference type="PROSITE-ProRule" id="PRU00176"/>
    </source>
</evidence>
<dbReference type="EMBL" id="JBBWRZ010000008">
    <property type="protein sequence ID" value="KAK8230542.1"/>
    <property type="molecule type" value="Genomic_DNA"/>
</dbReference>
<comment type="caution">
    <text evidence="4">The sequence shown here is derived from an EMBL/GenBank/DDBJ whole genome shotgun (WGS) entry which is preliminary data.</text>
</comment>
<dbReference type="Gene3D" id="3.30.70.330">
    <property type="match status" value="1"/>
</dbReference>
<protein>
    <recommendedName>
        <fullName evidence="3">RRM domain-containing protein</fullName>
    </recommendedName>
</protein>
<evidence type="ECO:0000313" key="5">
    <source>
        <dbReference type="Proteomes" id="UP001492380"/>
    </source>
</evidence>
<dbReference type="InterPro" id="IPR034228">
    <property type="entry name" value="Nop6_RRM"/>
</dbReference>
<proteinExistence type="predicted"/>
<keyword evidence="1" id="KW-0694">RNA-binding</keyword>
<dbReference type="SUPFAM" id="SSF54928">
    <property type="entry name" value="RNA-binding domain, RBD"/>
    <property type="match status" value="1"/>
</dbReference>
<organism evidence="4 5">
    <name type="scientific">Phyllosticta capitalensis</name>
    <dbReference type="NCBI Taxonomy" id="121624"/>
    <lineage>
        <taxon>Eukaryota</taxon>
        <taxon>Fungi</taxon>
        <taxon>Dikarya</taxon>
        <taxon>Ascomycota</taxon>
        <taxon>Pezizomycotina</taxon>
        <taxon>Dothideomycetes</taxon>
        <taxon>Dothideomycetes incertae sedis</taxon>
        <taxon>Botryosphaeriales</taxon>
        <taxon>Phyllostictaceae</taxon>
        <taxon>Phyllosticta</taxon>
    </lineage>
</organism>
<feature type="compositionally biased region" description="Basic and acidic residues" evidence="2">
    <location>
        <begin position="309"/>
        <end position="329"/>
    </location>
</feature>
<accession>A0ABR1YJP3</accession>
<feature type="region of interest" description="Disordered" evidence="2">
    <location>
        <begin position="309"/>
        <end position="373"/>
    </location>
</feature>
<dbReference type="Proteomes" id="UP001492380">
    <property type="component" value="Unassembled WGS sequence"/>
</dbReference>
<evidence type="ECO:0000313" key="4">
    <source>
        <dbReference type="EMBL" id="KAK8230542.1"/>
    </source>
</evidence>
<feature type="compositionally biased region" description="Basic and acidic residues" evidence="2">
    <location>
        <begin position="108"/>
        <end position="119"/>
    </location>
</feature>
<dbReference type="CDD" id="cd12400">
    <property type="entry name" value="RRM_Nop6"/>
    <property type="match status" value="1"/>
</dbReference>
<evidence type="ECO:0000256" key="2">
    <source>
        <dbReference type="SAM" id="MobiDB-lite"/>
    </source>
</evidence>
<evidence type="ECO:0000259" key="3">
    <source>
        <dbReference type="PROSITE" id="PS50102"/>
    </source>
</evidence>
<dbReference type="SMART" id="SM00360">
    <property type="entry name" value="RRM"/>
    <property type="match status" value="1"/>
</dbReference>
<feature type="compositionally biased region" description="Acidic residues" evidence="2">
    <location>
        <begin position="346"/>
        <end position="355"/>
    </location>
</feature>